<dbReference type="Proteomes" id="UP000281498">
    <property type="component" value="Unassembled WGS sequence"/>
</dbReference>
<gene>
    <name evidence="1" type="ORF">CR203_10945</name>
</gene>
<reference evidence="1 2" key="1">
    <citation type="submission" date="2017-10" db="EMBL/GenBank/DDBJ databases">
        <title>Bacillus sp. nov., a halophilic bacterium isolated from a Keqin Lake.</title>
        <authorList>
            <person name="Wang H."/>
        </authorList>
    </citation>
    <scope>NUCLEOTIDE SEQUENCE [LARGE SCALE GENOMIC DNA]</scope>
    <source>
        <strain evidence="1 2">KCTC 13187</strain>
    </source>
</reference>
<protein>
    <submittedName>
        <fullName evidence="1">Uncharacterized protein</fullName>
    </submittedName>
</protein>
<name>A0A3A9K3X3_9BACI</name>
<sequence>MKGHDGSAYPLKKMLFSTKVHGQDALIIEKGYMFYLLKPEIINIFLAKWYLWIEARIQRMEIYN</sequence>
<accession>A0A3A9K3X3</accession>
<dbReference type="AlphaFoldDB" id="A0A3A9K3X3"/>
<dbReference type="EMBL" id="PDOE01000004">
    <property type="protein sequence ID" value="RKL67029.1"/>
    <property type="molecule type" value="Genomic_DNA"/>
</dbReference>
<organism evidence="1 2">
    <name type="scientific">Salipaludibacillus neizhouensis</name>
    <dbReference type="NCBI Taxonomy" id="885475"/>
    <lineage>
        <taxon>Bacteria</taxon>
        <taxon>Bacillati</taxon>
        <taxon>Bacillota</taxon>
        <taxon>Bacilli</taxon>
        <taxon>Bacillales</taxon>
        <taxon>Bacillaceae</taxon>
    </lineage>
</organism>
<evidence type="ECO:0000313" key="1">
    <source>
        <dbReference type="EMBL" id="RKL67029.1"/>
    </source>
</evidence>
<comment type="caution">
    <text evidence="1">The sequence shown here is derived from an EMBL/GenBank/DDBJ whole genome shotgun (WGS) entry which is preliminary data.</text>
</comment>
<evidence type="ECO:0000313" key="2">
    <source>
        <dbReference type="Proteomes" id="UP000281498"/>
    </source>
</evidence>
<keyword evidence="2" id="KW-1185">Reference proteome</keyword>
<proteinExistence type="predicted"/>